<accession>A0A176W1J3</accession>
<dbReference type="PANTHER" id="PTHR33872:SF2">
    <property type="entry name" value="DNA POLYMERASE EPSILON CATALYTIC SUBUNIT A"/>
    <property type="match status" value="1"/>
</dbReference>
<protein>
    <submittedName>
        <fullName evidence="2">Uncharacterized protein</fullName>
    </submittedName>
</protein>
<organism evidence="2 3">
    <name type="scientific">Marchantia polymorpha subsp. ruderalis</name>
    <dbReference type="NCBI Taxonomy" id="1480154"/>
    <lineage>
        <taxon>Eukaryota</taxon>
        <taxon>Viridiplantae</taxon>
        <taxon>Streptophyta</taxon>
        <taxon>Embryophyta</taxon>
        <taxon>Marchantiophyta</taxon>
        <taxon>Marchantiopsida</taxon>
        <taxon>Marchantiidae</taxon>
        <taxon>Marchantiales</taxon>
        <taxon>Marchantiaceae</taxon>
        <taxon>Marchantia</taxon>
    </lineage>
</organism>
<feature type="compositionally biased region" description="Polar residues" evidence="1">
    <location>
        <begin position="10"/>
        <end position="25"/>
    </location>
</feature>
<reference evidence="2" key="1">
    <citation type="submission" date="2016-03" db="EMBL/GenBank/DDBJ databases">
        <title>Mechanisms controlling the formation of the plant cell surface in tip-growing cells are functionally conserved among land plants.</title>
        <authorList>
            <person name="Honkanen S."/>
            <person name="Jones V.A."/>
            <person name="Morieri G."/>
            <person name="Champion C."/>
            <person name="Hetherington A.J."/>
            <person name="Kelly S."/>
            <person name="Saint-Marcoux D."/>
            <person name="Proust H."/>
            <person name="Prescott H."/>
            <person name="Dolan L."/>
        </authorList>
    </citation>
    <scope>NUCLEOTIDE SEQUENCE [LARGE SCALE GENOMIC DNA]</scope>
    <source>
        <tissue evidence="2">Whole gametophyte</tissue>
    </source>
</reference>
<evidence type="ECO:0000256" key="1">
    <source>
        <dbReference type="SAM" id="MobiDB-lite"/>
    </source>
</evidence>
<name>A0A176W1J3_MARPO</name>
<dbReference type="Proteomes" id="UP000077202">
    <property type="component" value="Unassembled WGS sequence"/>
</dbReference>
<sequence>MSCRCLMGKQGSSRGSAEPATSNARRTGGSEDRLFVSFPEYGGIAHASLAFGLDRCYLLFKRTTSSLTRDEVKRYWRSKRTQSREHLEEAHRAAALARSRSYMIDTTLSEEAEDAFADMNSDGGSLSGSQPTTPTANERGDEDTKKCWWRRSNFAFLNEPPLHEEKHYSYVSQYDIDVRSRVTEMDNPRGETLKHTRSSLSIF</sequence>
<dbReference type="PANTHER" id="PTHR33872">
    <property type="entry name" value="DNA POLYMERASE EPSILON CATALYTIC SUBUNIT A"/>
    <property type="match status" value="1"/>
</dbReference>
<evidence type="ECO:0000313" key="2">
    <source>
        <dbReference type="EMBL" id="OAE26927.1"/>
    </source>
</evidence>
<gene>
    <name evidence="2" type="ORF">AXG93_4413s1110</name>
</gene>
<comment type="caution">
    <text evidence="2">The sequence shown here is derived from an EMBL/GenBank/DDBJ whole genome shotgun (WGS) entry which is preliminary data.</text>
</comment>
<feature type="region of interest" description="Disordered" evidence="1">
    <location>
        <begin position="1"/>
        <end position="28"/>
    </location>
</feature>
<dbReference type="EMBL" id="LVLJ01002028">
    <property type="protein sequence ID" value="OAE26927.1"/>
    <property type="molecule type" value="Genomic_DNA"/>
</dbReference>
<keyword evidence="3" id="KW-1185">Reference proteome</keyword>
<evidence type="ECO:0000313" key="3">
    <source>
        <dbReference type="Proteomes" id="UP000077202"/>
    </source>
</evidence>
<proteinExistence type="predicted"/>
<feature type="compositionally biased region" description="Polar residues" evidence="1">
    <location>
        <begin position="122"/>
        <end position="136"/>
    </location>
</feature>
<feature type="region of interest" description="Disordered" evidence="1">
    <location>
        <begin position="118"/>
        <end position="142"/>
    </location>
</feature>
<dbReference type="AlphaFoldDB" id="A0A176W1J3"/>